<evidence type="ECO:0000259" key="3">
    <source>
        <dbReference type="PROSITE" id="PS01031"/>
    </source>
</evidence>
<name>A0A8B6X7D3_9BURK</name>
<dbReference type="InterPro" id="IPR008978">
    <property type="entry name" value="HSP20-like_chaperone"/>
</dbReference>
<sequence>MNQIVRNAVVRDPFLSFFDDVVNDLFTPRAVAARAAAAQEPIVTKARVDVIDRGRAYEVVADLPGVAKEDIRIKVEGKRLSIEATTRAEREVKEGEQVLHTERFATQYARSFALPSELDDAKAEARFENGVLTLVLPKRDVIEPRLITVQ</sequence>
<evidence type="ECO:0000313" key="5">
    <source>
        <dbReference type="RefSeq" id="WP_034410742.1"/>
    </source>
</evidence>
<reference evidence="5" key="1">
    <citation type="journal article" date="1988" name="Annu. Rev. Genet.">
        <title>The heat-shock proteins.</title>
        <authorList>
            <person name="Lindquist S."/>
            <person name="Craig E.A."/>
        </authorList>
    </citation>
    <scope>NUCLEOTIDE SEQUENCE</scope>
</reference>
<dbReference type="Pfam" id="PF00011">
    <property type="entry name" value="HSP20"/>
    <property type="match status" value="1"/>
</dbReference>
<dbReference type="SUPFAM" id="SSF49764">
    <property type="entry name" value="HSP20-like chaperones"/>
    <property type="match status" value="1"/>
</dbReference>
<dbReference type="CDD" id="cd06464">
    <property type="entry name" value="ACD_sHsps-like"/>
    <property type="match status" value="1"/>
</dbReference>
<evidence type="ECO:0000313" key="4">
    <source>
        <dbReference type="Proteomes" id="UP000675920"/>
    </source>
</evidence>
<accession>A0A8B6X7D3</accession>
<reference evidence="5" key="4">
    <citation type="journal article" date="2012" name="Trends Biochem. Sci.">
        <title>Small heat shock proteins and alpha-crystallins: dynamic proteins with flexible functions.</title>
        <authorList>
            <person name="Basha E."/>
            <person name="O'Neill H."/>
            <person name="Vierling E."/>
        </authorList>
    </citation>
    <scope>NUCLEOTIDE SEQUENCE</scope>
</reference>
<proteinExistence type="inferred from homology"/>
<comment type="similarity">
    <text evidence="1 2">Belongs to the small heat shock protein (HSP20) family.</text>
</comment>
<dbReference type="InterPro" id="IPR031107">
    <property type="entry name" value="Small_HSP"/>
</dbReference>
<keyword evidence="4" id="KW-1185">Reference proteome</keyword>
<reference evidence="5" key="5">
    <citation type="submission" date="2025-08" db="UniProtKB">
        <authorList>
            <consortium name="RefSeq"/>
        </authorList>
    </citation>
    <scope>IDENTIFICATION</scope>
</reference>
<dbReference type="Gene3D" id="2.60.40.790">
    <property type="match status" value="1"/>
</dbReference>
<protein>
    <submittedName>
        <fullName evidence="5">Hsp20/alpha crystallin family protein</fullName>
    </submittedName>
</protein>
<organism evidence="4 5">
    <name type="scientific">Derxia gummosa DSM 723</name>
    <dbReference type="NCBI Taxonomy" id="1121388"/>
    <lineage>
        <taxon>Bacteria</taxon>
        <taxon>Pseudomonadati</taxon>
        <taxon>Pseudomonadota</taxon>
        <taxon>Betaproteobacteria</taxon>
        <taxon>Burkholderiales</taxon>
        <taxon>Alcaligenaceae</taxon>
        <taxon>Derxia</taxon>
    </lineage>
</organism>
<dbReference type="RefSeq" id="WP_034410742.1">
    <property type="nucleotide sequence ID" value="NZ_AXWS01000007.1"/>
</dbReference>
<dbReference type="InterPro" id="IPR002068">
    <property type="entry name" value="A-crystallin/Hsp20_dom"/>
</dbReference>
<evidence type="ECO:0000256" key="2">
    <source>
        <dbReference type="RuleBase" id="RU003616"/>
    </source>
</evidence>
<dbReference type="PANTHER" id="PTHR11527">
    <property type="entry name" value="HEAT-SHOCK PROTEIN 20 FAMILY MEMBER"/>
    <property type="match status" value="1"/>
</dbReference>
<reference evidence="5" key="3">
    <citation type="journal article" date="1995" name="J. Mol. Evol.">
        <title>The expanding small heat-shock protein family, and structure predictions of the conserved 'alpha-crystallin domain'.</title>
        <authorList>
            <person name="Caspers G.J."/>
            <person name="Leunissen J.A."/>
            <person name="de Jong W.W."/>
        </authorList>
    </citation>
    <scope>NUCLEOTIDE SEQUENCE</scope>
</reference>
<evidence type="ECO:0000256" key="1">
    <source>
        <dbReference type="PROSITE-ProRule" id="PRU00285"/>
    </source>
</evidence>
<dbReference type="AlphaFoldDB" id="A0A8B6X7D3"/>
<dbReference type="Proteomes" id="UP000675920">
    <property type="component" value="Unplaced"/>
</dbReference>
<feature type="domain" description="SHSP" evidence="3">
    <location>
        <begin position="37"/>
        <end position="150"/>
    </location>
</feature>
<dbReference type="PROSITE" id="PS01031">
    <property type="entry name" value="SHSP"/>
    <property type="match status" value="1"/>
</dbReference>
<reference evidence="5" key="2">
    <citation type="journal article" date="1993" name="Curr. Biol.">
        <title>Protein folding: junior chaperones.</title>
        <authorList>
            <person name="Jaenicke R."/>
            <person name="Creighton T.E."/>
        </authorList>
    </citation>
    <scope>NUCLEOTIDE SEQUENCE</scope>
</reference>